<keyword evidence="3" id="KW-0808">Transferase</keyword>
<feature type="transmembrane region" description="Helical" evidence="1">
    <location>
        <begin position="149"/>
        <end position="167"/>
    </location>
</feature>
<protein>
    <submittedName>
        <fullName evidence="3">Acyltransferase family protein</fullName>
    </submittedName>
</protein>
<dbReference type="Pfam" id="PF01757">
    <property type="entry name" value="Acyl_transf_3"/>
    <property type="match status" value="1"/>
</dbReference>
<dbReference type="Proteomes" id="UP000461276">
    <property type="component" value="Unassembled WGS sequence"/>
</dbReference>
<evidence type="ECO:0000313" key="3">
    <source>
        <dbReference type="EMBL" id="MRY94091.1"/>
    </source>
</evidence>
<evidence type="ECO:0000256" key="1">
    <source>
        <dbReference type="SAM" id="Phobius"/>
    </source>
</evidence>
<dbReference type="EMBL" id="WKMY01000008">
    <property type="protein sequence ID" value="MRY94091.1"/>
    <property type="molecule type" value="Genomic_DNA"/>
</dbReference>
<feature type="transmembrane region" description="Helical" evidence="1">
    <location>
        <begin position="25"/>
        <end position="45"/>
    </location>
</feature>
<keyword evidence="3" id="KW-0012">Acyltransferase</keyword>
<dbReference type="InterPro" id="IPR002656">
    <property type="entry name" value="Acyl_transf_3_dom"/>
</dbReference>
<feature type="transmembrane region" description="Helical" evidence="1">
    <location>
        <begin position="65"/>
        <end position="87"/>
    </location>
</feature>
<gene>
    <name evidence="3" type="ORF">GKD67_12830</name>
</gene>
<proteinExistence type="predicted"/>
<reference evidence="3 4" key="1">
    <citation type="journal article" date="2019" name="Nat. Med.">
        <title>A library of human gut bacterial isolates paired with longitudinal multiomics data enables mechanistic microbiome research.</title>
        <authorList>
            <person name="Poyet M."/>
            <person name="Groussin M."/>
            <person name="Gibbons S.M."/>
            <person name="Avila-Pacheco J."/>
            <person name="Jiang X."/>
            <person name="Kearney S.M."/>
            <person name="Perrotta A.R."/>
            <person name="Berdy B."/>
            <person name="Zhao S."/>
            <person name="Lieberman T.D."/>
            <person name="Swanson P.K."/>
            <person name="Smith M."/>
            <person name="Roesemann S."/>
            <person name="Alexander J.E."/>
            <person name="Rich S.A."/>
            <person name="Livny J."/>
            <person name="Vlamakis H."/>
            <person name="Clish C."/>
            <person name="Bullock K."/>
            <person name="Deik A."/>
            <person name="Scott J."/>
            <person name="Pierce K.A."/>
            <person name="Xavier R.J."/>
            <person name="Alm E.J."/>
        </authorList>
    </citation>
    <scope>NUCLEOTIDE SEQUENCE [LARGE SCALE GENOMIC DNA]</scope>
    <source>
        <strain evidence="3 4">BIOML-A9</strain>
    </source>
</reference>
<dbReference type="RefSeq" id="WP_077154668.1">
    <property type="nucleotide sequence ID" value="NZ_WKMY01000008.1"/>
</dbReference>
<name>A0A7K0GX60_PARDI</name>
<feature type="domain" description="Acyltransferase 3" evidence="2">
    <location>
        <begin position="1"/>
        <end position="256"/>
    </location>
</feature>
<evidence type="ECO:0000259" key="2">
    <source>
        <dbReference type="Pfam" id="PF01757"/>
    </source>
</evidence>
<keyword evidence="1" id="KW-0812">Transmembrane</keyword>
<evidence type="ECO:0000313" key="4">
    <source>
        <dbReference type="Proteomes" id="UP000461276"/>
    </source>
</evidence>
<keyword evidence="1" id="KW-0472">Membrane</keyword>
<accession>A0A7K0GX60</accession>
<keyword evidence="1" id="KW-1133">Transmembrane helix</keyword>
<feature type="transmembrane region" description="Helical" evidence="1">
    <location>
        <begin position="242"/>
        <end position="265"/>
    </location>
</feature>
<feature type="transmembrane region" description="Helical" evidence="1">
    <location>
        <begin position="94"/>
        <end position="111"/>
    </location>
</feature>
<feature type="transmembrane region" description="Helical" evidence="1">
    <location>
        <begin position="211"/>
        <end position="236"/>
    </location>
</feature>
<dbReference type="PANTHER" id="PTHR37312:SF1">
    <property type="entry name" value="MEMBRANE-BOUND ACYLTRANSFERASE YKRP-RELATED"/>
    <property type="match status" value="1"/>
</dbReference>
<dbReference type="InterPro" id="IPR052734">
    <property type="entry name" value="Nod_factor_acetyltransferase"/>
</dbReference>
<feature type="transmembrane region" description="Helical" evidence="1">
    <location>
        <begin position="117"/>
        <end position="137"/>
    </location>
</feature>
<organism evidence="3 4">
    <name type="scientific">Parabacteroides distasonis</name>
    <dbReference type="NCBI Taxonomy" id="823"/>
    <lineage>
        <taxon>Bacteria</taxon>
        <taxon>Pseudomonadati</taxon>
        <taxon>Bacteroidota</taxon>
        <taxon>Bacteroidia</taxon>
        <taxon>Bacteroidales</taxon>
        <taxon>Tannerellaceae</taxon>
        <taxon>Parabacteroides</taxon>
    </lineage>
</organism>
<dbReference type="PANTHER" id="PTHR37312">
    <property type="entry name" value="MEMBRANE-BOUND ACYLTRANSFERASE YKRP-RELATED"/>
    <property type="match status" value="1"/>
</dbReference>
<sequence length="275" mass="31139">MPLFFTLSGLFFKADKPLKRIKRLMVPYISFYIIGYAFEAAKTITKHGQLDLMDFFDPLLGATHGYANTPVWFLLSLAEISLIGYVLLRYLPNLFAFVVSMVLGIVGYYCGKYNVLQPYYVNVSLMCIPFFLGGSFFKDFLLKKQKYPFVGIGLLLISWFLYLPNTPSCNVSQCYISCSMFQFALVSSLATIGIVLLSGDIAKYTKFTSNAFCHYGANSLIVLCTHMLFVNIPVFVNKVLHINSLSIIIGFFILLFVEIPVIKVINQRFKILISK</sequence>
<dbReference type="AlphaFoldDB" id="A0A7K0GX60"/>
<dbReference type="GeneID" id="69481305"/>
<comment type="caution">
    <text evidence="3">The sequence shown here is derived from an EMBL/GenBank/DDBJ whole genome shotgun (WGS) entry which is preliminary data.</text>
</comment>
<feature type="transmembrane region" description="Helical" evidence="1">
    <location>
        <begin position="179"/>
        <end position="199"/>
    </location>
</feature>
<dbReference type="GO" id="GO:0016747">
    <property type="term" value="F:acyltransferase activity, transferring groups other than amino-acyl groups"/>
    <property type="evidence" value="ECO:0007669"/>
    <property type="project" value="InterPro"/>
</dbReference>